<feature type="transmembrane region" description="Helical" evidence="7">
    <location>
        <begin position="176"/>
        <end position="194"/>
    </location>
</feature>
<dbReference type="CDD" id="cd17323">
    <property type="entry name" value="MFS_Tpo1_MDR_like"/>
    <property type="match status" value="1"/>
</dbReference>
<reference evidence="9 10" key="1">
    <citation type="submission" date="2024-07" db="EMBL/GenBank/DDBJ databases">
        <title>Section-level genome sequencing and comparative genomics of Aspergillus sections Usti and Cavernicolus.</title>
        <authorList>
            <consortium name="Lawrence Berkeley National Laboratory"/>
            <person name="Nybo J.L."/>
            <person name="Vesth T.C."/>
            <person name="Theobald S."/>
            <person name="Frisvad J.C."/>
            <person name="Larsen T.O."/>
            <person name="Kjaerboelling I."/>
            <person name="Rothschild-Mancinelli K."/>
            <person name="Lyhne E.K."/>
            <person name="Kogle M.E."/>
            <person name="Barry K."/>
            <person name="Clum A."/>
            <person name="Na H."/>
            <person name="Ledsgaard L."/>
            <person name="Lin J."/>
            <person name="Lipzen A."/>
            <person name="Kuo A."/>
            <person name="Riley R."/>
            <person name="Mondo S."/>
            <person name="Labutti K."/>
            <person name="Haridas S."/>
            <person name="Pangalinan J."/>
            <person name="Salamov A.A."/>
            <person name="Simmons B.A."/>
            <person name="Magnuson J.K."/>
            <person name="Chen J."/>
            <person name="Drula E."/>
            <person name="Henrissat B."/>
            <person name="Wiebenga A."/>
            <person name="Lubbers R.J."/>
            <person name="Gomes A.C."/>
            <person name="Makela M.R."/>
            <person name="Stajich J."/>
            <person name="Grigoriev I.V."/>
            <person name="Mortensen U.H."/>
            <person name="De Vries R.P."/>
            <person name="Baker S.E."/>
            <person name="Andersen M.R."/>
        </authorList>
    </citation>
    <scope>NUCLEOTIDE SEQUENCE [LARGE SCALE GENOMIC DNA]</scope>
    <source>
        <strain evidence="9 10">CBS 588.65</strain>
    </source>
</reference>
<keyword evidence="5 7" id="KW-0472">Membrane</keyword>
<dbReference type="PANTHER" id="PTHR23502">
    <property type="entry name" value="MAJOR FACILITATOR SUPERFAMILY"/>
    <property type="match status" value="1"/>
</dbReference>
<comment type="similarity">
    <text evidence="2">Belongs to the major facilitator superfamily.</text>
</comment>
<feature type="transmembrane region" description="Helical" evidence="7">
    <location>
        <begin position="281"/>
        <end position="307"/>
    </location>
</feature>
<feature type="transmembrane region" description="Helical" evidence="7">
    <location>
        <begin position="464"/>
        <end position="483"/>
    </location>
</feature>
<sequence length="494" mass="53366">MSHSKSASEVVGSDPSDFDVREASSPQDVFWDGDSDPGNPKNWSSMRRWFHVVAVSLLTFVTSLGSSMLAPAVPDIMDSLNTDNAELESFVVSIYIIGFVVGPLVVAPFSELYGRAIVYNITNVVFLGAAIGSALSTNMGMFLAFRLISGCAGVTPLSLGGGTISDLMKPERMGTAMAIWGLGSLITPVFAPIAGGYLAEAAGWRWIFWVMVIPMGILTVLFPFITQETYAPVLLERKAKRLQKETGNPSLKSRLRPQISQRRFIVETLVRPLRLLLTSPIVTLLAIDVAVVYGYQYLVFSTLSYIFQDQYHMSTGVSGLIYLGNGMGAVLGVLTIGYASDKVTERRKMTLSNSSGLPASSSPELKPEGWLWPMIPSGILVPVGLFWYGWSLEHHTHPVIPLVGLGVFAFGMMGIIQPVQIYIVNAFGKHAASALAGVTVLRSLVGALLPLGAQRMYDVLGMGWGNSLLAFIAVALIPVPALLMKFGAKLRREA</sequence>
<feature type="transmembrane region" description="Helical" evidence="7">
    <location>
        <begin position="49"/>
        <end position="70"/>
    </location>
</feature>
<dbReference type="Pfam" id="PF07690">
    <property type="entry name" value="MFS_1"/>
    <property type="match status" value="1"/>
</dbReference>
<evidence type="ECO:0000313" key="9">
    <source>
        <dbReference type="EMBL" id="KAL2810755.1"/>
    </source>
</evidence>
<evidence type="ECO:0000256" key="1">
    <source>
        <dbReference type="ARBA" id="ARBA00004141"/>
    </source>
</evidence>
<dbReference type="InterPro" id="IPR020846">
    <property type="entry name" value="MFS_dom"/>
</dbReference>
<dbReference type="PANTHER" id="PTHR23502:SF68">
    <property type="entry name" value="MULTIDRUG TRANSPORTER, PUTATIVE (AFU_ORTHOLOGUE AFUA_3G01120)-RELATED"/>
    <property type="match status" value="1"/>
</dbReference>
<evidence type="ECO:0000259" key="8">
    <source>
        <dbReference type="PROSITE" id="PS50850"/>
    </source>
</evidence>
<protein>
    <submittedName>
        <fullName evidence="9">MFS general substrate transporter</fullName>
    </submittedName>
</protein>
<comment type="subcellular location">
    <subcellularLocation>
        <location evidence="1">Membrane</location>
        <topology evidence="1">Multi-pass membrane protein</topology>
    </subcellularLocation>
</comment>
<dbReference type="InterPro" id="IPR036259">
    <property type="entry name" value="MFS_trans_sf"/>
</dbReference>
<dbReference type="SUPFAM" id="SSF103473">
    <property type="entry name" value="MFS general substrate transporter"/>
    <property type="match status" value="1"/>
</dbReference>
<feature type="transmembrane region" description="Helical" evidence="7">
    <location>
        <begin position="431"/>
        <end position="452"/>
    </location>
</feature>
<feature type="domain" description="Major facilitator superfamily (MFS) profile" evidence="8">
    <location>
        <begin position="51"/>
        <end position="493"/>
    </location>
</feature>
<gene>
    <name evidence="9" type="ORF">BJX63DRAFT_433995</name>
</gene>
<feature type="region of interest" description="Disordered" evidence="6">
    <location>
        <begin position="1"/>
        <end position="36"/>
    </location>
</feature>
<organism evidence="9 10">
    <name type="scientific">Aspergillus granulosus</name>
    <dbReference type="NCBI Taxonomy" id="176169"/>
    <lineage>
        <taxon>Eukaryota</taxon>
        <taxon>Fungi</taxon>
        <taxon>Dikarya</taxon>
        <taxon>Ascomycota</taxon>
        <taxon>Pezizomycotina</taxon>
        <taxon>Eurotiomycetes</taxon>
        <taxon>Eurotiomycetidae</taxon>
        <taxon>Eurotiales</taxon>
        <taxon>Aspergillaceae</taxon>
        <taxon>Aspergillus</taxon>
        <taxon>Aspergillus subgen. Nidulantes</taxon>
    </lineage>
</organism>
<keyword evidence="10" id="KW-1185">Reference proteome</keyword>
<evidence type="ECO:0000256" key="5">
    <source>
        <dbReference type="ARBA" id="ARBA00023136"/>
    </source>
</evidence>
<feature type="transmembrane region" description="Helical" evidence="7">
    <location>
        <begin position="370"/>
        <end position="390"/>
    </location>
</feature>
<dbReference type="Proteomes" id="UP001610334">
    <property type="component" value="Unassembled WGS sequence"/>
</dbReference>
<feature type="transmembrane region" description="Helical" evidence="7">
    <location>
        <begin position="319"/>
        <end position="339"/>
    </location>
</feature>
<evidence type="ECO:0000256" key="2">
    <source>
        <dbReference type="ARBA" id="ARBA00008335"/>
    </source>
</evidence>
<feature type="transmembrane region" description="Helical" evidence="7">
    <location>
        <begin position="90"/>
        <end position="109"/>
    </location>
</feature>
<dbReference type="PROSITE" id="PS50850">
    <property type="entry name" value="MFS"/>
    <property type="match status" value="1"/>
</dbReference>
<feature type="transmembrane region" description="Helical" evidence="7">
    <location>
        <begin position="402"/>
        <end position="424"/>
    </location>
</feature>
<evidence type="ECO:0000256" key="7">
    <source>
        <dbReference type="SAM" id="Phobius"/>
    </source>
</evidence>
<evidence type="ECO:0000256" key="3">
    <source>
        <dbReference type="ARBA" id="ARBA00022692"/>
    </source>
</evidence>
<evidence type="ECO:0000256" key="6">
    <source>
        <dbReference type="SAM" id="MobiDB-lite"/>
    </source>
</evidence>
<proteinExistence type="inferred from homology"/>
<feature type="transmembrane region" description="Helical" evidence="7">
    <location>
        <begin position="206"/>
        <end position="225"/>
    </location>
</feature>
<dbReference type="EMBL" id="JBFXLT010000067">
    <property type="protein sequence ID" value="KAL2810755.1"/>
    <property type="molecule type" value="Genomic_DNA"/>
</dbReference>
<dbReference type="InterPro" id="IPR011701">
    <property type="entry name" value="MFS"/>
</dbReference>
<name>A0ABR4H5L8_9EURO</name>
<evidence type="ECO:0000313" key="10">
    <source>
        <dbReference type="Proteomes" id="UP001610334"/>
    </source>
</evidence>
<dbReference type="Gene3D" id="1.20.1250.20">
    <property type="entry name" value="MFS general substrate transporter like domains"/>
    <property type="match status" value="1"/>
</dbReference>
<keyword evidence="3 7" id="KW-0812">Transmembrane</keyword>
<accession>A0ABR4H5L8</accession>
<comment type="caution">
    <text evidence="9">The sequence shown here is derived from an EMBL/GenBank/DDBJ whole genome shotgun (WGS) entry which is preliminary data.</text>
</comment>
<keyword evidence="4 7" id="KW-1133">Transmembrane helix</keyword>
<evidence type="ECO:0000256" key="4">
    <source>
        <dbReference type="ARBA" id="ARBA00022989"/>
    </source>
</evidence>